<comment type="caution">
    <text evidence="3">The sequence shown here is derived from an EMBL/GenBank/DDBJ whole genome shotgun (WGS) entry which is preliminary data.</text>
</comment>
<dbReference type="Proteomes" id="UP000533306">
    <property type="component" value="Unassembled WGS sequence"/>
</dbReference>
<dbReference type="InterPro" id="IPR027385">
    <property type="entry name" value="Beta-barrel_OMP"/>
</dbReference>
<organism evidence="3 4">
    <name type="scientific">Aquamicrobium lusatiense</name>
    <dbReference type="NCBI Taxonomy" id="89772"/>
    <lineage>
        <taxon>Bacteria</taxon>
        <taxon>Pseudomonadati</taxon>
        <taxon>Pseudomonadota</taxon>
        <taxon>Alphaproteobacteria</taxon>
        <taxon>Hyphomicrobiales</taxon>
        <taxon>Phyllobacteriaceae</taxon>
        <taxon>Aquamicrobium</taxon>
    </lineage>
</organism>
<evidence type="ECO:0000259" key="2">
    <source>
        <dbReference type="Pfam" id="PF13505"/>
    </source>
</evidence>
<dbReference type="AlphaFoldDB" id="A0A7W9RZG1"/>
<dbReference type="Gene3D" id="2.40.160.20">
    <property type="match status" value="1"/>
</dbReference>
<reference evidence="3 4" key="1">
    <citation type="submission" date="2020-08" db="EMBL/GenBank/DDBJ databases">
        <title>Genomic Encyclopedia of Type Strains, Phase IV (KMG-IV): sequencing the most valuable type-strain genomes for metagenomic binning, comparative biology and taxonomic classification.</title>
        <authorList>
            <person name="Goeker M."/>
        </authorList>
    </citation>
    <scope>NUCLEOTIDE SEQUENCE [LARGE SCALE GENOMIC DNA]</scope>
    <source>
        <strain evidence="3 4">DSM 11099</strain>
    </source>
</reference>
<gene>
    <name evidence="3" type="ORF">HNR59_000405</name>
</gene>
<dbReference type="EMBL" id="JACHEU010000001">
    <property type="protein sequence ID" value="MBB6011060.1"/>
    <property type="molecule type" value="Genomic_DNA"/>
</dbReference>
<evidence type="ECO:0000313" key="4">
    <source>
        <dbReference type="Proteomes" id="UP000533306"/>
    </source>
</evidence>
<dbReference type="SUPFAM" id="SSF56925">
    <property type="entry name" value="OMPA-like"/>
    <property type="match status" value="1"/>
</dbReference>
<evidence type="ECO:0000256" key="1">
    <source>
        <dbReference type="ARBA" id="ARBA00022729"/>
    </source>
</evidence>
<feature type="domain" description="Outer membrane protein beta-barrel" evidence="2">
    <location>
        <begin position="40"/>
        <end position="261"/>
    </location>
</feature>
<dbReference type="InterPro" id="IPR011250">
    <property type="entry name" value="OMP/PagP_B-barrel"/>
</dbReference>
<evidence type="ECO:0000313" key="3">
    <source>
        <dbReference type="EMBL" id="MBB6011060.1"/>
    </source>
</evidence>
<keyword evidence="1" id="KW-0732">Signal</keyword>
<protein>
    <submittedName>
        <fullName evidence="3">Opacity protein-like surface antigen</fullName>
    </submittedName>
</protein>
<name>A0A7W9RZG1_9HYPH</name>
<proteinExistence type="predicted"/>
<keyword evidence="4" id="KW-1185">Reference proteome</keyword>
<accession>A0A7W9RZG1</accession>
<sequence>MAGIGAGLVAGFAGPSLAADITDEPLVIRDPAPVVYEEQGSYSGWYIRGDVDYHWSKFRGADYITYGASPGTGSFDHHKLKGAMSAGIGAGYQFDNRFRTDLTLDWLAKSKFRGGTSGWCGASQCTSVDTTSYSALLLLANAYVDLGTWHRITPYVGGGIGGAHVKWDKLDNTICDDPNNPGCSTTTHGGKKGWRFAYSLAAGASYCLTKNLDLDVGYRFTRIEGGKMFDYAGPAGGIGAGPGHDKGLNNHEVRGGLRYTFGEGSGRCEEPQTVVYEPEPIYTK</sequence>
<dbReference type="Pfam" id="PF13505">
    <property type="entry name" value="OMP_b-brl"/>
    <property type="match status" value="1"/>
</dbReference>